<proteinExistence type="predicted"/>
<evidence type="ECO:0000256" key="5">
    <source>
        <dbReference type="ARBA" id="ARBA00023136"/>
    </source>
</evidence>
<organism evidence="8 9">
    <name type="scientific">Crinalium epipsammum PCC 9333</name>
    <dbReference type="NCBI Taxonomy" id="1173022"/>
    <lineage>
        <taxon>Bacteria</taxon>
        <taxon>Bacillati</taxon>
        <taxon>Cyanobacteriota</taxon>
        <taxon>Cyanophyceae</taxon>
        <taxon>Gomontiellales</taxon>
        <taxon>Gomontiellaceae</taxon>
        <taxon>Crinalium</taxon>
    </lineage>
</organism>
<evidence type="ECO:0000256" key="3">
    <source>
        <dbReference type="ARBA" id="ARBA00022692"/>
    </source>
</evidence>
<evidence type="ECO:0000256" key="1">
    <source>
        <dbReference type="ARBA" id="ARBA00004141"/>
    </source>
</evidence>
<dbReference type="HOGENOM" id="CLU_013430_3_2_3"/>
<dbReference type="InterPro" id="IPR058533">
    <property type="entry name" value="Cation_efflux_TM"/>
</dbReference>
<keyword evidence="3 6" id="KW-0812">Transmembrane</keyword>
<name>K9W098_9CYAN</name>
<dbReference type="eggNOG" id="COG0053">
    <property type="taxonomic scope" value="Bacteria"/>
</dbReference>
<dbReference type="Proteomes" id="UP000010472">
    <property type="component" value="Chromosome"/>
</dbReference>
<feature type="transmembrane region" description="Helical" evidence="6">
    <location>
        <begin position="12"/>
        <end position="32"/>
    </location>
</feature>
<accession>K9W098</accession>
<dbReference type="Gene3D" id="1.20.1510.10">
    <property type="entry name" value="Cation efflux protein transmembrane domain"/>
    <property type="match status" value="1"/>
</dbReference>
<feature type="transmembrane region" description="Helical" evidence="6">
    <location>
        <begin position="38"/>
        <end position="60"/>
    </location>
</feature>
<evidence type="ECO:0000259" key="7">
    <source>
        <dbReference type="Pfam" id="PF01545"/>
    </source>
</evidence>
<feature type="domain" description="Cation efflux protein transmembrane" evidence="7">
    <location>
        <begin position="15"/>
        <end position="206"/>
    </location>
</feature>
<gene>
    <name evidence="8" type="ORF">Cri9333_1965</name>
</gene>
<keyword evidence="5 6" id="KW-0472">Membrane</keyword>
<dbReference type="PANTHER" id="PTHR43840:SF15">
    <property type="entry name" value="MITOCHONDRIAL METAL TRANSPORTER 1-RELATED"/>
    <property type="match status" value="1"/>
</dbReference>
<dbReference type="GO" id="GO:0006882">
    <property type="term" value="P:intracellular zinc ion homeostasis"/>
    <property type="evidence" value="ECO:0007669"/>
    <property type="project" value="TreeGrafter"/>
</dbReference>
<dbReference type="AlphaFoldDB" id="K9W098"/>
<evidence type="ECO:0000256" key="2">
    <source>
        <dbReference type="ARBA" id="ARBA00022448"/>
    </source>
</evidence>
<dbReference type="GO" id="GO:0015341">
    <property type="term" value="F:zinc efflux antiporter activity"/>
    <property type="evidence" value="ECO:0007669"/>
    <property type="project" value="TreeGrafter"/>
</dbReference>
<dbReference type="SUPFAM" id="SSF161111">
    <property type="entry name" value="Cation efflux protein transmembrane domain-like"/>
    <property type="match status" value="1"/>
</dbReference>
<protein>
    <submittedName>
        <fullName evidence="8">Cation diffusion facilitator family transporter</fullName>
    </submittedName>
</protein>
<dbReference type="InterPro" id="IPR027469">
    <property type="entry name" value="Cation_efflux_TMD_sf"/>
</dbReference>
<dbReference type="GO" id="GO:0015093">
    <property type="term" value="F:ferrous iron transmembrane transporter activity"/>
    <property type="evidence" value="ECO:0007669"/>
    <property type="project" value="TreeGrafter"/>
</dbReference>
<evidence type="ECO:0000256" key="6">
    <source>
        <dbReference type="SAM" id="Phobius"/>
    </source>
</evidence>
<sequence length="314" mass="34819">MTEVTQRYRAIRLVLLIMLWLTLFVLSVKVSVGWTTRSLSVLAESLHTLISSFSTLLSLLTTSATDRPMGREIYGHGKRETVLTLLLAGFLGFACINLLWMTANQFIAANDGANLPFPINASLPLIGVLVMMIATSLGLAFLGLYEARMLNSPSLRFSAGQILKDVGLSLLVLGGLAAVFWDVIWLDLLLAILLVILAVFSNWQVLNWHLPQLVQQSAIAPDVLAQIARHVGGVTHCYRIRSKGIVGRMVYVQMYLILHPDFREVTATIAERIEIAIQERFGPVKVTFYIEEDVLMQQPPSDSRGRNNPGNYQG</sequence>
<dbReference type="RefSeq" id="WP_015202961.1">
    <property type="nucleotide sequence ID" value="NC_019753.1"/>
</dbReference>
<dbReference type="Pfam" id="PF01545">
    <property type="entry name" value="Cation_efflux"/>
    <property type="match status" value="1"/>
</dbReference>
<feature type="transmembrane region" description="Helical" evidence="6">
    <location>
        <begin position="81"/>
        <end position="103"/>
    </location>
</feature>
<keyword evidence="9" id="KW-1185">Reference proteome</keyword>
<evidence type="ECO:0000313" key="9">
    <source>
        <dbReference type="Proteomes" id="UP000010472"/>
    </source>
</evidence>
<evidence type="ECO:0000313" key="8">
    <source>
        <dbReference type="EMBL" id="AFZ12845.1"/>
    </source>
</evidence>
<dbReference type="GO" id="GO:0015086">
    <property type="term" value="F:cadmium ion transmembrane transporter activity"/>
    <property type="evidence" value="ECO:0007669"/>
    <property type="project" value="TreeGrafter"/>
</dbReference>
<dbReference type="OrthoDB" id="9806522at2"/>
<comment type="subcellular location">
    <subcellularLocation>
        <location evidence="1">Membrane</location>
        <topology evidence="1">Multi-pass membrane protein</topology>
    </subcellularLocation>
</comment>
<dbReference type="KEGG" id="cep:Cri9333_1965"/>
<dbReference type="EMBL" id="CP003620">
    <property type="protein sequence ID" value="AFZ12845.1"/>
    <property type="molecule type" value="Genomic_DNA"/>
</dbReference>
<feature type="transmembrane region" description="Helical" evidence="6">
    <location>
        <begin position="190"/>
        <end position="210"/>
    </location>
</feature>
<reference evidence="8 9" key="1">
    <citation type="submission" date="2012-06" db="EMBL/GenBank/DDBJ databases">
        <title>Finished chromosome of genome of Crinalium epipsammum PCC 9333.</title>
        <authorList>
            <consortium name="US DOE Joint Genome Institute"/>
            <person name="Gugger M."/>
            <person name="Coursin T."/>
            <person name="Rippka R."/>
            <person name="Tandeau De Marsac N."/>
            <person name="Huntemann M."/>
            <person name="Wei C.-L."/>
            <person name="Han J."/>
            <person name="Detter J.C."/>
            <person name="Han C."/>
            <person name="Tapia R."/>
            <person name="Davenport K."/>
            <person name="Daligault H."/>
            <person name="Erkkila T."/>
            <person name="Gu W."/>
            <person name="Munk A.C.C."/>
            <person name="Teshima H."/>
            <person name="Xu Y."/>
            <person name="Chain P."/>
            <person name="Chen A."/>
            <person name="Krypides N."/>
            <person name="Mavromatis K."/>
            <person name="Markowitz V."/>
            <person name="Szeto E."/>
            <person name="Ivanova N."/>
            <person name="Mikhailova N."/>
            <person name="Ovchinnikova G."/>
            <person name="Pagani I."/>
            <person name="Pati A."/>
            <person name="Goodwin L."/>
            <person name="Peters L."/>
            <person name="Pitluck S."/>
            <person name="Woyke T."/>
            <person name="Kerfeld C."/>
        </authorList>
    </citation>
    <scope>NUCLEOTIDE SEQUENCE [LARGE SCALE GENOMIC DNA]</scope>
    <source>
        <strain evidence="8 9">PCC 9333</strain>
    </source>
</reference>
<evidence type="ECO:0000256" key="4">
    <source>
        <dbReference type="ARBA" id="ARBA00022989"/>
    </source>
</evidence>
<feature type="transmembrane region" description="Helical" evidence="6">
    <location>
        <begin position="166"/>
        <end position="184"/>
    </location>
</feature>
<keyword evidence="2" id="KW-0813">Transport</keyword>
<dbReference type="GO" id="GO:0005886">
    <property type="term" value="C:plasma membrane"/>
    <property type="evidence" value="ECO:0007669"/>
    <property type="project" value="TreeGrafter"/>
</dbReference>
<dbReference type="PANTHER" id="PTHR43840">
    <property type="entry name" value="MITOCHONDRIAL METAL TRANSPORTER 1-RELATED"/>
    <property type="match status" value="1"/>
</dbReference>
<dbReference type="InterPro" id="IPR050291">
    <property type="entry name" value="CDF_Transporter"/>
</dbReference>
<feature type="transmembrane region" description="Helical" evidence="6">
    <location>
        <begin position="123"/>
        <end position="145"/>
    </location>
</feature>
<keyword evidence="4 6" id="KW-1133">Transmembrane helix</keyword>